<protein>
    <submittedName>
        <fullName evidence="1">Bacterial trigger factor family protein</fullName>
    </submittedName>
</protein>
<sequence>NKNQKDTINFYQKNQAMIKNIHNMVLEEQAFETLLINATVTEKETCFTDFMHQFNAT</sequence>
<dbReference type="EMBL" id="NJPO01000096">
    <property type="protein sequence ID" value="PLK58631.1"/>
    <property type="molecule type" value="Genomic_DNA"/>
</dbReference>
<organism evidence="1 2">
    <name type="scientific">Candidatus Palibaumannia cicadellinicola</name>
    <dbReference type="NCBI Taxonomy" id="186490"/>
    <lineage>
        <taxon>Bacteria</taxon>
        <taxon>Pseudomonadati</taxon>
        <taxon>Pseudomonadota</taxon>
        <taxon>Gammaproteobacteria</taxon>
        <taxon>Candidatus Palibaumannia</taxon>
    </lineage>
</organism>
<dbReference type="Gene3D" id="1.10.3120.10">
    <property type="entry name" value="Trigger factor, C-terminal domain"/>
    <property type="match status" value="1"/>
</dbReference>
<name>A0A2N4XX96_9GAMM</name>
<feature type="non-terminal residue" evidence="1">
    <location>
        <position position="1"/>
    </location>
</feature>
<dbReference type="Proteomes" id="UP000234253">
    <property type="component" value="Unassembled WGS sequence"/>
</dbReference>
<proteinExistence type="predicted"/>
<gene>
    <name evidence="1" type="ORF">CEX73_01920</name>
</gene>
<dbReference type="GO" id="GO:0006457">
    <property type="term" value="P:protein folding"/>
    <property type="evidence" value="ECO:0007669"/>
    <property type="project" value="InterPro"/>
</dbReference>
<dbReference type="GO" id="GO:0015031">
    <property type="term" value="P:protein transport"/>
    <property type="evidence" value="ECO:0007669"/>
    <property type="project" value="InterPro"/>
</dbReference>
<dbReference type="InterPro" id="IPR037041">
    <property type="entry name" value="Trigger_fac_C_sf"/>
</dbReference>
<evidence type="ECO:0000313" key="1">
    <source>
        <dbReference type="EMBL" id="PLK58631.1"/>
    </source>
</evidence>
<evidence type="ECO:0000313" key="2">
    <source>
        <dbReference type="Proteomes" id="UP000234253"/>
    </source>
</evidence>
<dbReference type="AlphaFoldDB" id="A0A2N4XX96"/>
<comment type="caution">
    <text evidence="1">The sequence shown here is derived from an EMBL/GenBank/DDBJ whole genome shotgun (WGS) entry which is preliminary data.</text>
</comment>
<accession>A0A2N4XX96</accession>
<reference evidence="1 2" key="1">
    <citation type="submission" date="2017-06" db="EMBL/GenBank/DDBJ databases">
        <title>Metabolic interaction between xylem feeders and their symbionts.</title>
        <authorList>
            <person name="Chouaia B."/>
        </authorList>
    </citation>
    <scope>NUCLEOTIDE SEQUENCE [LARGE SCALE GENOMIC DNA]</scope>
    <source>
        <strain evidence="1 2">Gra</strain>
    </source>
</reference>
<dbReference type="InterPro" id="IPR027304">
    <property type="entry name" value="Trigger_fact/SurA_dom_sf"/>
</dbReference>
<dbReference type="SUPFAM" id="SSF109998">
    <property type="entry name" value="Triger factor/SurA peptide-binding domain-like"/>
    <property type="match status" value="1"/>
</dbReference>